<dbReference type="InterPro" id="IPR002110">
    <property type="entry name" value="Ankyrin_rpt"/>
</dbReference>
<sequence length="275" mass="30190">MASEQSKKANTGADERPVTLADLPGDVLAHVAELTGSKLGDALPRLRATSRALAVTQDLSRGVAKFLGLALPKKNGRRTRSQSEDPWRSLCNALKRKKEALKANRDKEVWALWLRMHRNDCSTYLARALREDPGIVHHGLDFFAGRTLLFLASWRDRPKCVKMLLNRGASPEMTDDLGCSPLIVASWAGAVEAVGELVKNRPARRTLLWRGEPPQQSSCGGRAPYTALQWALRKSGVATSWPEKERFGAVMELVEEAIFVPLAGEERIGGGFVVG</sequence>
<evidence type="ECO:0000256" key="2">
    <source>
        <dbReference type="ARBA" id="ARBA00023043"/>
    </source>
</evidence>
<proteinExistence type="predicted"/>
<dbReference type="PANTHER" id="PTHR24173:SF74">
    <property type="entry name" value="ANKYRIN REPEAT DOMAIN-CONTAINING PROTEIN 16"/>
    <property type="match status" value="1"/>
</dbReference>
<feature type="repeat" description="ANK" evidence="3">
    <location>
        <begin position="144"/>
        <end position="176"/>
    </location>
</feature>
<evidence type="ECO:0000256" key="1">
    <source>
        <dbReference type="ARBA" id="ARBA00022737"/>
    </source>
</evidence>
<reference evidence="4" key="1">
    <citation type="submission" date="2021-01" db="EMBL/GenBank/DDBJ databases">
        <authorList>
            <person name="Corre E."/>
            <person name="Pelletier E."/>
            <person name="Niang G."/>
            <person name="Scheremetjew M."/>
            <person name="Finn R."/>
            <person name="Kale V."/>
            <person name="Holt S."/>
            <person name="Cochrane G."/>
            <person name="Meng A."/>
            <person name="Brown T."/>
            <person name="Cohen L."/>
        </authorList>
    </citation>
    <scope>NUCLEOTIDE SEQUENCE</scope>
    <source>
        <strain evidence="4">CCMP1756</strain>
    </source>
</reference>
<evidence type="ECO:0000313" key="5">
    <source>
        <dbReference type="EMBL" id="CAH0376461.1"/>
    </source>
</evidence>
<dbReference type="SMART" id="SM00248">
    <property type="entry name" value="ANK"/>
    <property type="match status" value="2"/>
</dbReference>
<evidence type="ECO:0000313" key="6">
    <source>
        <dbReference type="Proteomes" id="UP000789595"/>
    </source>
</evidence>
<dbReference type="PROSITE" id="PS50088">
    <property type="entry name" value="ANK_REPEAT"/>
    <property type="match status" value="1"/>
</dbReference>
<keyword evidence="6" id="KW-1185">Reference proteome</keyword>
<gene>
    <name evidence="4" type="ORF">PCAL00307_LOCUS1911</name>
    <name evidence="5" type="ORF">PECAL_5P10510</name>
</gene>
<dbReference type="SUPFAM" id="SSF48403">
    <property type="entry name" value="Ankyrin repeat"/>
    <property type="match status" value="1"/>
</dbReference>
<dbReference type="InterPro" id="IPR036770">
    <property type="entry name" value="Ankyrin_rpt-contain_sf"/>
</dbReference>
<dbReference type="Proteomes" id="UP000789595">
    <property type="component" value="Unassembled WGS sequence"/>
</dbReference>
<accession>A0A7S3ZL43</accession>
<reference evidence="5" key="2">
    <citation type="submission" date="2021-11" db="EMBL/GenBank/DDBJ databases">
        <authorList>
            <consortium name="Genoscope - CEA"/>
            <person name="William W."/>
        </authorList>
    </citation>
    <scope>NUCLEOTIDE SEQUENCE</scope>
</reference>
<name>A0A7S3ZL43_9STRA</name>
<dbReference type="EMBL" id="CAKKNE010000005">
    <property type="protein sequence ID" value="CAH0376461.1"/>
    <property type="molecule type" value="Genomic_DNA"/>
</dbReference>
<keyword evidence="2 3" id="KW-0040">ANK repeat</keyword>
<dbReference type="AlphaFoldDB" id="A0A7S3ZL43"/>
<dbReference type="OrthoDB" id="366390at2759"/>
<dbReference type="Pfam" id="PF00023">
    <property type="entry name" value="Ank"/>
    <property type="match status" value="1"/>
</dbReference>
<organism evidence="4">
    <name type="scientific">Pelagomonas calceolata</name>
    <dbReference type="NCBI Taxonomy" id="35677"/>
    <lineage>
        <taxon>Eukaryota</taxon>
        <taxon>Sar</taxon>
        <taxon>Stramenopiles</taxon>
        <taxon>Ochrophyta</taxon>
        <taxon>Pelagophyceae</taxon>
        <taxon>Pelagomonadales</taxon>
        <taxon>Pelagomonadaceae</taxon>
        <taxon>Pelagomonas</taxon>
    </lineage>
</organism>
<dbReference type="PANTHER" id="PTHR24173">
    <property type="entry name" value="ANKYRIN REPEAT CONTAINING"/>
    <property type="match status" value="1"/>
</dbReference>
<dbReference type="Gene3D" id="1.25.40.20">
    <property type="entry name" value="Ankyrin repeat-containing domain"/>
    <property type="match status" value="1"/>
</dbReference>
<protein>
    <submittedName>
        <fullName evidence="4">Uncharacterized protein</fullName>
    </submittedName>
</protein>
<dbReference type="EMBL" id="HBIW01002271">
    <property type="protein sequence ID" value="CAE0686477.1"/>
    <property type="molecule type" value="Transcribed_RNA"/>
</dbReference>
<evidence type="ECO:0000313" key="4">
    <source>
        <dbReference type="EMBL" id="CAE0686477.1"/>
    </source>
</evidence>
<keyword evidence="1" id="KW-0677">Repeat</keyword>
<evidence type="ECO:0000256" key="3">
    <source>
        <dbReference type="PROSITE-ProRule" id="PRU00023"/>
    </source>
</evidence>